<evidence type="ECO:0000259" key="1">
    <source>
        <dbReference type="Pfam" id="PF11726"/>
    </source>
</evidence>
<dbReference type="InterPro" id="IPR057271">
    <property type="entry name" value="YagK_YfjJ_C"/>
</dbReference>
<protein>
    <recommendedName>
        <fullName evidence="1">YagK/YfjJ C-terminal domain-containing protein</fullName>
    </recommendedName>
</protein>
<reference evidence="2" key="1">
    <citation type="journal article" date="2005" name="Proc. Natl. Acad. Sci. U.S.A.">
        <title>The psychrophilic lifestyle as revealed by the genome sequence of Colwellia psychrerythraea 34H through genomic and proteomic analyses.</title>
        <authorList>
            <person name="Methe B.A."/>
            <person name="Nelson K.E."/>
            <person name="Deming J.W."/>
            <person name="Momen B."/>
            <person name="Melamud E."/>
            <person name="Zhang X."/>
            <person name="Moult J."/>
            <person name="Madupu R."/>
            <person name="Nelson W.C."/>
            <person name="Dodson R.J."/>
            <person name="Brinkac L.M."/>
            <person name="Daugherty S.C."/>
            <person name="Durkin A.S."/>
            <person name="DeBoy R.T."/>
            <person name="Kolonay J.F."/>
            <person name="Sullivan S.A."/>
            <person name="Zhou L."/>
            <person name="Davidsen T.M."/>
            <person name="Wu M."/>
            <person name="Huston A.L."/>
            <person name="Lewis M."/>
            <person name="Weaver B."/>
            <person name="Weidman J.F."/>
            <person name="Khouri H."/>
            <person name="Utterback T.R."/>
            <person name="Feldblyum T.V."/>
            <person name="Fraser C.M."/>
        </authorList>
    </citation>
    <scope>NUCLEOTIDE SEQUENCE [LARGE SCALE GENOMIC DNA]</scope>
    <source>
        <strain evidence="2">34H</strain>
    </source>
</reference>
<dbReference type="HOGENOM" id="CLU_086947_0_0_6"/>
<accession>Q47ZW5</accession>
<dbReference type="KEGG" id="cps:CPS_2954"/>
<sequence length="225" mass="26397">MKHNNKLLKDNKPTHSTLHTEPYFNGYPIQDKYQPLIVNNLLVHEKVLMKALSHHKRTSAFRFELKFPRNKQYIVNHAISKFFDSLRVRIKSDIANKNKRLDKKYECKLSYVWVCEYSTSINWHFHVVIFLNRDVYNCFGRLKANEGNMYSRIRAAWASAIGVSFDAALGLVHLPDNDVYDVNTNADNYEQQLEDILYRLSYFAKVQTKPYGQGGDNRFFGYSSL</sequence>
<dbReference type="EMBL" id="CP000083">
    <property type="protein sequence ID" value="AAZ27404.1"/>
    <property type="molecule type" value="Genomic_DNA"/>
</dbReference>
<dbReference type="Pfam" id="PF11726">
    <property type="entry name" value="YagK_YfjJ_C"/>
    <property type="match status" value="1"/>
</dbReference>
<organism evidence="2 3">
    <name type="scientific">Colwellia psychrerythraea (strain 34H / ATCC BAA-681)</name>
    <name type="common">Vibrio psychroerythus</name>
    <dbReference type="NCBI Taxonomy" id="167879"/>
    <lineage>
        <taxon>Bacteria</taxon>
        <taxon>Pseudomonadati</taxon>
        <taxon>Pseudomonadota</taxon>
        <taxon>Gammaproteobacteria</taxon>
        <taxon>Alteromonadales</taxon>
        <taxon>Colwelliaceae</taxon>
        <taxon>Colwellia</taxon>
    </lineage>
</organism>
<proteinExistence type="predicted"/>
<evidence type="ECO:0000313" key="2">
    <source>
        <dbReference type="EMBL" id="AAZ27404.1"/>
    </source>
</evidence>
<dbReference type="Proteomes" id="UP000000547">
    <property type="component" value="Chromosome"/>
</dbReference>
<evidence type="ECO:0000313" key="3">
    <source>
        <dbReference type="Proteomes" id="UP000000547"/>
    </source>
</evidence>
<name>Q47ZW5_COLP3</name>
<gene>
    <name evidence="2" type="ordered locus">CPS_2954</name>
</gene>
<dbReference type="AlphaFoldDB" id="Q47ZW5"/>
<dbReference type="RefSeq" id="WP_011043746.1">
    <property type="nucleotide sequence ID" value="NC_003910.7"/>
</dbReference>
<feature type="domain" description="YagK/YfjJ C-terminal" evidence="1">
    <location>
        <begin position="52"/>
        <end position="223"/>
    </location>
</feature>